<proteinExistence type="predicted"/>
<name>A0AAU8AFK6_9RHOB</name>
<protein>
    <submittedName>
        <fullName evidence="2">GNAT family N-acetyltransferase</fullName>
    </submittedName>
</protein>
<dbReference type="SUPFAM" id="SSF55729">
    <property type="entry name" value="Acyl-CoA N-acyltransferases (Nat)"/>
    <property type="match status" value="1"/>
</dbReference>
<accession>A0AAU8AFK6</accession>
<organism evidence="2">
    <name type="scientific">Alloyangia sp. H15</name>
    <dbReference type="NCBI Taxonomy" id="3029062"/>
    <lineage>
        <taxon>Bacteria</taxon>
        <taxon>Pseudomonadati</taxon>
        <taxon>Pseudomonadota</taxon>
        <taxon>Alphaproteobacteria</taxon>
        <taxon>Rhodobacterales</taxon>
        <taxon>Roseobacteraceae</taxon>
        <taxon>Alloyangia</taxon>
    </lineage>
</organism>
<dbReference type="AlphaFoldDB" id="A0AAU8AFK6"/>
<dbReference type="PROSITE" id="PS51186">
    <property type="entry name" value="GNAT"/>
    <property type="match status" value="1"/>
</dbReference>
<gene>
    <name evidence="2" type="ORF">PVT71_12625</name>
</gene>
<reference evidence="2" key="1">
    <citation type="submission" date="2023-02" db="EMBL/GenBank/DDBJ databases">
        <title>Description and genomic characterization of Salipiger bruguierae sp. nov., isolated from the sediment of mangrove plant Bruguiera sexangula.</title>
        <authorList>
            <person name="Long M."/>
        </authorList>
    </citation>
    <scope>NUCLEOTIDE SEQUENCE</scope>
    <source>
        <strain evidence="2">H15</strain>
    </source>
</reference>
<feature type="domain" description="N-acetyltransferase" evidence="1">
    <location>
        <begin position="2"/>
        <end position="148"/>
    </location>
</feature>
<sequence length="148" mass="16266">MKSLHLADAEDLERLLPMVTSFQAERQHEPDEAQLTAALTPLLAGAPQGAVWLIGPRKAPVGYVVVSFGWSLESGGMTGTIDQIYVRPAVRSRGMGSEALFQLTQALRQGGVTALQMEVSREDETLRRFCRRARLQDRDGAVLMRCAL</sequence>
<dbReference type="GO" id="GO:0016747">
    <property type="term" value="F:acyltransferase activity, transferring groups other than amino-acyl groups"/>
    <property type="evidence" value="ECO:0007669"/>
    <property type="project" value="InterPro"/>
</dbReference>
<evidence type="ECO:0000259" key="1">
    <source>
        <dbReference type="PROSITE" id="PS51186"/>
    </source>
</evidence>
<dbReference type="RefSeq" id="WP_353472137.1">
    <property type="nucleotide sequence ID" value="NZ_CP123384.1"/>
</dbReference>
<evidence type="ECO:0000313" key="2">
    <source>
        <dbReference type="EMBL" id="XCC93314.1"/>
    </source>
</evidence>
<dbReference type="Pfam" id="PF00583">
    <property type="entry name" value="Acetyltransf_1"/>
    <property type="match status" value="1"/>
</dbReference>
<dbReference type="EMBL" id="CP123384">
    <property type="protein sequence ID" value="XCC93314.1"/>
    <property type="molecule type" value="Genomic_DNA"/>
</dbReference>
<dbReference type="InterPro" id="IPR016181">
    <property type="entry name" value="Acyl_CoA_acyltransferase"/>
</dbReference>
<dbReference type="InterPro" id="IPR000182">
    <property type="entry name" value="GNAT_dom"/>
</dbReference>
<dbReference type="Gene3D" id="3.40.630.30">
    <property type="match status" value="1"/>
</dbReference>